<dbReference type="InterPro" id="IPR042175">
    <property type="entry name" value="Cell/Rod_MreC_2"/>
</dbReference>
<proteinExistence type="inferred from homology"/>
<accession>A0A2X0WR94</accession>
<dbReference type="Gene3D" id="2.40.10.340">
    <property type="entry name" value="Rod shape-determining protein MreC, domain 1"/>
    <property type="match status" value="1"/>
</dbReference>
<organism evidence="6 7">
    <name type="scientific">Anaerobiospirillum thomasii</name>
    <dbReference type="NCBI Taxonomy" id="179995"/>
    <lineage>
        <taxon>Bacteria</taxon>
        <taxon>Pseudomonadati</taxon>
        <taxon>Pseudomonadota</taxon>
        <taxon>Gammaproteobacteria</taxon>
        <taxon>Aeromonadales</taxon>
        <taxon>Succinivibrionaceae</taxon>
        <taxon>Anaerobiospirillum</taxon>
    </lineage>
</organism>
<protein>
    <recommendedName>
        <fullName evidence="2">Cell shape-determining protein MreC</fullName>
    </recommendedName>
    <alternativeName>
        <fullName evidence="4">Cell shape protein MreC</fullName>
    </alternativeName>
</protein>
<dbReference type="InterPro" id="IPR055342">
    <property type="entry name" value="MreC_beta-barrel_core"/>
</dbReference>
<keyword evidence="3" id="KW-0133">Cell shape</keyword>
<gene>
    <name evidence="6" type="ORF">NCTC13093_00455</name>
</gene>
<evidence type="ECO:0000256" key="4">
    <source>
        <dbReference type="ARBA" id="ARBA00032089"/>
    </source>
</evidence>
<dbReference type="AlphaFoldDB" id="A0A2X0WR94"/>
<evidence type="ECO:0000313" key="6">
    <source>
        <dbReference type="EMBL" id="SPT69092.1"/>
    </source>
</evidence>
<dbReference type="Gene3D" id="2.40.10.350">
    <property type="entry name" value="Rod shape-determining protein MreC, domain 2"/>
    <property type="match status" value="1"/>
</dbReference>
<dbReference type="EMBL" id="UAPV01000001">
    <property type="protein sequence ID" value="SPT69092.1"/>
    <property type="molecule type" value="Genomic_DNA"/>
</dbReference>
<evidence type="ECO:0000256" key="2">
    <source>
        <dbReference type="ARBA" id="ARBA00013855"/>
    </source>
</evidence>
<dbReference type="Pfam" id="PF04085">
    <property type="entry name" value="MreC"/>
    <property type="match status" value="1"/>
</dbReference>
<evidence type="ECO:0000256" key="1">
    <source>
        <dbReference type="ARBA" id="ARBA00009369"/>
    </source>
</evidence>
<evidence type="ECO:0000256" key="3">
    <source>
        <dbReference type="ARBA" id="ARBA00022960"/>
    </source>
</evidence>
<dbReference type="InterPro" id="IPR042177">
    <property type="entry name" value="Cell/Rod_1"/>
</dbReference>
<dbReference type="Proteomes" id="UP000250086">
    <property type="component" value="Unassembled WGS sequence"/>
</dbReference>
<dbReference type="InterPro" id="IPR007221">
    <property type="entry name" value="MreC"/>
</dbReference>
<dbReference type="NCBIfam" id="TIGR00219">
    <property type="entry name" value="mreC"/>
    <property type="match status" value="1"/>
</dbReference>
<sequence length="296" mass="32712">MLSDFRYYLETALYPVLVFADAPRQVSKAVSTQFKSRAELIDENEKLASENFELTADLMRLHSLEQENAAMRKLLNSPMHETSRRTFAEIIDVDSDPYLKRVVVNRGTGSGVYEGMPVITDEGLVGQVISANYAYSRVLLLIDPSSSIPVIDTRNQVRAIATGNGSHDELIITNVPRSTDIQKGDILTTSGLGGIFPEGYPVAIVTDVGFSESQPFALVKAKPLVHIDTMRYVLMVWYKKDLDGENSKAVAPKERTDSKVMLRQDKIKKLIDSMTNTRLQNLHSAASDGAIADGSE</sequence>
<feature type="domain" description="Rod shape-determining protein MreC beta-barrel core" evidence="5">
    <location>
        <begin position="90"/>
        <end position="237"/>
    </location>
</feature>
<dbReference type="PANTHER" id="PTHR34138:SF1">
    <property type="entry name" value="CELL SHAPE-DETERMINING PROTEIN MREC"/>
    <property type="match status" value="1"/>
</dbReference>
<dbReference type="PANTHER" id="PTHR34138">
    <property type="entry name" value="CELL SHAPE-DETERMINING PROTEIN MREC"/>
    <property type="match status" value="1"/>
</dbReference>
<comment type="similarity">
    <text evidence="1">Belongs to the MreC family.</text>
</comment>
<evidence type="ECO:0000259" key="5">
    <source>
        <dbReference type="Pfam" id="PF04085"/>
    </source>
</evidence>
<evidence type="ECO:0000313" key="7">
    <source>
        <dbReference type="Proteomes" id="UP000250086"/>
    </source>
</evidence>
<name>A0A2X0WR94_9GAMM</name>
<dbReference type="GO" id="GO:0008360">
    <property type="term" value="P:regulation of cell shape"/>
    <property type="evidence" value="ECO:0007669"/>
    <property type="project" value="UniProtKB-KW"/>
</dbReference>
<reference evidence="6 7" key="1">
    <citation type="submission" date="2018-06" db="EMBL/GenBank/DDBJ databases">
        <authorList>
            <consortium name="Pathogen Informatics"/>
            <person name="Doyle S."/>
        </authorList>
    </citation>
    <scope>NUCLEOTIDE SEQUENCE [LARGE SCALE GENOMIC DNA]</scope>
    <source>
        <strain evidence="6 7">NCTC13093</strain>
    </source>
</reference>
<keyword evidence="7" id="KW-1185">Reference proteome</keyword>
<dbReference type="GO" id="GO:0005886">
    <property type="term" value="C:plasma membrane"/>
    <property type="evidence" value="ECO:0007669"/>
    <property type="project" value="TreeGrafter"/>
</dbReference>